<organism evidence="1 2">
    <name type="scientific">Morganella morganii</name>
    <name type="common">Proteus morganii</name>
    <dbReference type="NCBI Taxonomy" id="582"/>
    <lineage>
        <taxon>Bacteria</taxon>
        <taxon>Pseudomonadati</taxon>
        <taxon>Pseudomonadota</taxon>
        <taxon>Gammaproteobacteria</taxon>
        <taxon>Enterobacterales</taxon>
        <taxon>Morganellaceae</taxon>
        <taxon>Morganella</taxon>
    </lineage>
</organism>
<dbReference type="Proteomes" id="UP000650477">
    <property type="component" value="Unassembled WGS sequence"/>
</dbReference>
<gene>
    <name evidence="1" type="ORF">CYG68_10075</name>
</gene>
<protein>
    <submittedName>
        <fullName evidence="1">Uncharacterized protein</fullName>
    </submittedName>
</protein>
<evidence type="ECO:0000313" key="2">
    <source>
        <dbReference type="Proteomes" id="UP000650477"/>
    </source>
</evidence>
<dbReference type="AlphaFoldDB" id="A0A3S4DL83"/>
<dbReference type="RefSeq" id="WP_062771620.1">
    <property type="nucleotide sequence ID" value="NZ_CAXOSG010000003.1"/>
</dbReference>
<evidence type="ECO:0000313" key="1">
    <source>
        <dbReference type="EMBL" id="MBE8612763.1"/>
    </source>
</evidence>
<dbReference type="EMBL" id="PKLF01000008">
    <property type="protein sequence ID" value="MBE8612763.1"/>
    <property type="molecule type" value="Genomic_DNA"/>
</dbReference>
<accession>A0A3S4DL83</accession>
<reference evidence="1" key="1">
    <citation type="submission" date="2017-12" db="EMBL/GenBank/DDBJ databases">
        <title>Genome sequencing and analysis.</title>
        <authorList>
            <person name="Huang Y.-T."/>
        </authorList>
    </citation>
    <scope>NUCLEOTIDE SEQUENCE</scope>
    <source>
        <strain evidence="1">VGH116</strain>
    </source>
</reference>
<sequence length="150" mass="16365">MKKYLTGMIVTGLLSAPALAQEFTCQLENNKYVSVVVEKGKTPAYRYGTLAKPEITLPVKSNAKNGVYVGQTMFSGGGSAYIRFENGPFNYVVYSGMGRGWEFTGLAVYKGDKVINKKVCKTDLGIYDVLNYGLPEDGSGEIYAMDPNSQ</sequence>
<proteinExistence type="predicted"/>
<name>A0A3S4DL83_MORMO</name>
<comment type="caution">
    <text evidence="1">The sequence shown here is derived from an EMBL/GenBank/DDBJ whole genome shotgun (WGS) entry which is preliminary data.</text>
</comment>